<keyword evidence="5" id="KW-1185">Reference proteome</keyword>
<sequence>MTWAPPLLLARLCQRRWDTSPYRGVHKLTWTRLNRARWPEQGSLVWHPTWGIQRPLPPAAFLGAPAASPPLKAPEGLQNLHGPQRLHQRLMSVLGLDAQDALAFIQRSRVMVDGKIQKTNRWIEDYHRITLNGHPLAELSRMAFVAHKPAGYALTEGDPLKRPTYQELLPQTSLVARPLGPVDLASSGLLLLSNIPALRKLGGRKPDVLLPSTFMIRLKERPSAFQLALLESRVPYEAEAEPLVIQDITEEDCGEDVETPELAPLPDDLGALMDSTIARWPTLPVRKAPVRPKELLPMLLMVVCGGTAQSIRHALSFAGSLGRVLEMGYQIFHMNFTAYPAFLVDTPSFFLLSEHTSRV</sequence>
<proteinExistence type="predicted"/>
<dbReference type="InterPro" id="IPR020094">
    <property type="entry name" value="TruA/RsuA/RluB/E/F_N"/>
</dbReference>
<dbReference type="EMBL" id="CAMXCT030001380">
    <property type="protein sequence ID" value="CAL4776856.1"/>
    <property type="molecule type" value="Genomic_DNA"/>
</dbReference>
<evidence type="ECO:0000313" key="4">
    <source>
        <dbReference type="EMBL" id="CAL4776856.1"/>
    </source>
</evidence>
<dbReference type="OrthoDB" id="444714at2759"/>
<name>A0A9P1CDD3_9DINO</name>
<evidence type="ECO:0000313" key="5">
    <source>
        <dbReference type="Proteomes" id="UP001152797"/>
    </source>
</evidence>
<evidence type="ECO:0000256" key="1">
    <source>
        <dbReference type="ARBA" id="ARBA00023235"/>
    </source>
</evidence>
<keyword evidence="1 4" id="KW-0413">Isomerase</keyword>
<reference evidence="2" key="1">
    <citation type="submission" date="2022-10" db="EMBL/GenBank/DDBJ databases">
        <authorList>
            <person name="Chen Y."/>
            <person name="Dougan E. K."/>
            <person name="Chan C."/>
            <person name="Rhodes N."/>
            <person name="Thang M."/>
        </authorList>
    </citation>
    <scope>NUCLEOTIDE SEQUENCE</scope>
</reference>
<dbReference type="GO" id="GO:0003723">
    <property type="term" value="F:RNA binding"/>
    <property type="evidence" value="ECO:0007669"/>
    <property type="project" value="InterPro"/>
</dbReference>
<dbReference type="AlphaFoldDB" id="A0A9P1CDD3"/>
<organism evidence="2">
    <name type="scientific">Cladocopium goreaui</name>
    <dbReference type="NCBI Taxonomy" id="2562237"/>
    <lineage>
        <taxon>Eukaryota</taxon>
        <taxon>Sar</taxon>
        <taxon>Alveolata</taxon>
        <taxon>Dinophyceae</taxon>
        <taxon>Suessiales</taxon>
        <taxon>Symbiodiniaceae</taxon>
        <taxon>Cladocopium</taxon>
    </lineage>
</organism>
<dbReference type="EMBL" id="CAMXCT020001380">
    <property type="protein sequence ID" value="CAL1142919.1"/>
    <property type="molecule type" value="Genomic_DNA"/>
</dbReference>
<dbReference type="SUPFAM" id="SSF55120">
    <property type="entry name" value="Pseudouridine synthase"/>
    <property type="match status" value="1"/>
</dbReference>
<evidence type="ECO:0000313" key="3">
    <source>
        <dbReference type="EMBL" id="CAL1142919.1"/>
    </source>
</evidence>
<reference evidence="3" key="2">
    <citation type="submission" date="2024-04" db="EMBL/GenBank/DDBJ databases">
        <authorList>
            <person name="Chen Y."/>
            <person name="Shah S."/>
            <person name="Dougan E. K."/>
            <person name="Thang M."/>
            <person name="Chan C."/>
        </authorList>
    </citation>
    <scope>NUCLEOTIDE SEQUENCE [LARGE SCALE GENOMIC DNA]</scope>
</reference>
<dbReference type="GO" id="GO:0009982">
    <property type="term" value="F:pseudouridine synthase activity"/>
    <property type="evidence" value="ECO:0007669"/>
    <property type="project" value="InterPro"/>
</dbReference>
<dbReference type="GO" id="GO:0001522">
    <property type="term" value="P:pseudouridine synthesis"/>
    <property type="evidence" value="ECO:0007669"/>
    <property type="project" value="InterPro"/>
</dbReference>
<accession>A0A9P1CDD3</accession>
<dbReference type="InterPro" id="IPR020103">
    <property type="entry name" value="PsdUridine_synth_cat_dom_sf"/>
</dbReference>
<dbReference type="Proteomes" id="UP001152797">
    <property type="component" value="Unassembled WGS sequence"/>
</dbReference>
<gene>
    <name evidence="2" type="ORF">C1SCF055_LOCUS16612</name>
</gene>
<protein>
    <submittedName>
        <fullName evidence="4">Ribosomal large subunit pseudouridine synthase B (23S rRNA pseudouridine(2605) synthase) (rRNA pseudouridylate synthase B) (rRNA-uridine isomerase B)</fullName>
    </submittedName>
</protein>
<dbReference type="Gene3D" id="3.30.70.580">
    <property type="entry name" value="Pseudouridine synthase I, catalytic domain, N-terminal subdomain"/>
    <property type="match status" value="1"/>
</dbReference>
<comment type="caution">
    <text evidence="2">The sequence shown here is derived from an EMBL/GenBank/DDBJ whole genome shotgun (WGS) entry which is preliminary data.</text>
</comment>
<dbReference type="EMBL" id="CAMXCT010001380">
    <property type="protein sequence ID" value="CAI3989544.1"/>
    <property type="molecule type" value="Genomic_DNA"/>
</dbReference>
<evidence type="ECO:0000313" key="2">
    <source>
        <dbReference type="EMBL" id="CAI3989544.1"/>
    </source>
</evidence>